<dbReference type="STRING" id="39841.SAMN05660836_00120"/>
<dbReference type="RefSeq" id="WP_093392631.1">
    <property type="nucleotide sequence ID" value="NZ_FOUU01000001.1"/>
</dbReference>
<evidence type="ECO:0000313" key="2">
    <source>
        <dbReference type="Proteomes" id="UP000199611"/>
    </source>
</evidence>
<proteinExistence type="predicted"/>
<dbReference type="EMBL" id="FOUU01000001">
    <property type="protein sequence ID" value="SFM41319.1"/>
    <property type="molecule type" value="Genomic_DNA"/>
</dbReference>
<organism evidence="1 2">
    <name type="scientific">Thermodesulforhabdus norvegica</name>
    <dbReference type="NCBI Taxonomy" id="39841"/>
    <lineage>
        <taxon>Bacteria</taxon>
        <taxon>Pseudomonadati</taxon>
        <taxon>Thermodesulfobacteriota</taxon>
        <taxon>Syntrophobacteria</taxon>
        <taxon>Syntrophobacterales</taxon>
        <taxon>Thermodesulforhabdaceae</taxon>
        <taxon>Thermodesulforhabdus</taxon>
    </lineage>
</organism>
<gene>
    <name evidence="1" type="ORF">SAMN05660836_00120</name>
</gene>
<dbReference type="Proteomes" id="UP000199611">
    <property type="component" value="Unassembled WGS sequence"/>
</dbReference>
<accession>A0A1I4QMR4</accession>
<dbReference type="AlphaFoldDB" id="A0A1I4QMR4"/>
<evidence type="ECO:0000313" key="1">
    <source>
        <dbReference type="EMBL" id="SFM41319.1"/>
    </source>
</evidence>
<name>A0A1I4QMR4_9BACT</name>
<evidence type="ECO:0008006" key="3">
    <source>
        <dbReference type="Google" id="ProtNLM"/>
    </source>
</evidence>
<keyword evidence="2" id="KW-1185">Reference proteome</keyword>
<sequence length="215" mass="24766">MKGSSAISVKKLRTARLLGVFKRPNLRVTIAHNFFPISFLMKGIVYLASQGVMLKRGKRAVKRVEFILVERTNLFREMTAIGENTLSFTDSFDGEDNDYCIRCGKCCFFIAGYPDFPDNWPFPNDWKLWFSEGCGYGQVFCPFLFEENPAGKARCAVYPYRPVVCRRFGSEECEYLLEGSASEENKNRPVLIQRFTTLMRRNNAGLTLPSRFRRN</sequence>
<protein>
    <recommendedName>
        <fullName evidence="3">YkgJ family cysteine cluster protein</fullName>
    </recommendedName>
</protein>
<dbReference type="OrthoDB" id="5513522at2"/>
<reference evidence="1 2" key="1">
    <citation type="submission" date="2016-10" db="EMBL/GenBank/DDBJ databases">
        <authorList>
            <person name="de Groot N.N."/>
        </authorList>
    </citation>
    <scope>NUCLEOTIDE SEQUENCE [LARGE SCALE GENOMIC DNA]</scope>
    <source>
        <strain evidence="1 2">DSM 9990</strain>
    </source>
</reference>